<organism evidence="5 6">
    <name type="scientific">Candidatus Lokiarchaeum ossiferum</name>
    <dbReference type="NCBI Taxonomy" id="2951803"/>
    <lineage>
        <taxon>Archaea</taxon>
        <taxon>Promethearchaeati</taxon>
        <taxon>Promethearchaeota</taxon>
        <taxon>Promethearchaeia</taxon>
        <taxon>Promethearchaeales</taxon>
        <taxon>Promethearchaeaceae</taxon>
        <taxon>Candidatus Lokiarchaeum</taxon>
    </lineage>
</organism>
<accession>A0ABY6HQ06</accession>
<dbReference type="PROSITE" id="PS00815">
    <property type="entry name" value="AIPM_HOMOCIT_SYNTH_1"/>
    <property type="match status" value="1"/>
</dbReference>
<proteinExistence type="inferred from homology"/>
<dbReference type="InterPro" id="IPR013785">
    <property type="entry name" value="Aldolase_TIM"/>
</dbReference>
<dbReference type="Pfam" id="PF00682">
    <property type="entry name" value="HMGL-like"/>
    <property type="match status" value="1"/>
</dbReference>
<evidence type="ECO:0000256" key="3">
    <source>
        <dbReference type="RuleBase" id="RU003523"/>
    </source>
</evidence>
<dbReference type="PANTHER" id="PTHR42880">
    <property type="entry name" value="HOMOCITRATE SYNTHASE"/>
    <property type="match status" value="1"/>
</dbReference>
<evidence type="ECO:0000256" key="1">
    <source>
        <dbReference type="ARBA" id="ARBA00006154"/>
    </source>
</evidence>
<keyword evidence="6" id="KW-1185">Reference proteome</keyword>
<dbReference type="PANTHER" id="PTHR42880:SF1">
    <property type="entry name" value="ISOPROPYLMALATE_HOMOCITRATE_CITRAMALATE SYNTHASE FAMILY PROTEIN"/>
    <property type="match status" value="1"/>
</dbReference>
<evidence type="ECO:0000313" key="6">
    <source>
        <dbReference type="Proteomes" id="UP001208689"/>
    </source>
</evidence>
<evidence type="ECO:0000313" key="5">
    <source>
        <dbReference type="EMBL" id="UYP45600.1"/>
    </source>
</evidence>
<reference evidence="5" key="1">
    <citation type="submission" date="2022-09" db="EMBL/GenBank/DDBJ databases">
        <title>Actin cytoskeleton and complex cell architecture in an #Asgard archaeon.</title>
        <authorList>
            <person name="Ponce Toledo R.I."/>
            <person name="Schleper C."/>
            <person name="Rodrigues Oliveira T."/>
            <person name="Wollweber F."/>
            <person name="Xu J."/>
            <person name="Rittmann S."/>
            <person name="Klingl A."/>
            <person name="Pilhofer M."/>
        </authorList>
    </citation>
    <scope>NUCLEOTIDE SEQUENCE</scope>
    <source>
        <strain evidence="5">B-35</strain>
    </source>
</reference>
<dbReference type="Gene3D" id="3.20.20.70">
    <property type="entry name" value="Aldolase class I"/>
    <property type="match status" value="1"/>
</dbReference>
<dbReference type="InterPro" id="IPR002034">
    <property type="entry name" value="AIPM/Hcit_synth_CS"/>
</dbReference>
<dbReference type="SUPFAM" id="SSF51569">
    <property type="entry name" value="Aldolase"/>
    <property type="match status" value="1"/>
</dbReference>
<dbReference type="Proteomes" id="UP001208689">
    <property type="component" value="Chromosome"/>
</dbReference>
<dbReference type="InterPro" id="IPR054691">
    <property type="entry name" value="LeuA/HCS_post-cat"/>
</dbReference>
<keyword evidence="2 3" id="KW-0808">Transferase</keyword>
<evidence type="ECO:0000259" key="4">
    <source>
        <dbReference type="PROSITE" id="PS50991"/>
    </source>
</evidence>
<dbReference type="Pfam" id="PF22617">
    <property type="entry name" value="HCS_D2"/>
    <property type="match status" value="1"/>
</dbReference>
<protein>
    <submittedName>
        <fullName evidence="5">2-isopropylmalate synthase</fullName>
        <ecNumber evidence="5">2.3.3.13</ecNumber>
    </submittedName>
</protein>
<evidence type="ECO:0000256" key="2">
    <source>
        <dbReference type="ARBA" id="ARBA00022679"/>
    </source>
</evidence>
<dbReference type="EMBL" id="CP104013">
    <property type="protein sequence ID" value="UYP45600.1"/>
    <property type="molecule type" value="Genomic_DNA"/>
</dbReference>
<gene>
    <name evidence="5" type="ORF">NEF87_001885</name>
</gene>
<dbReference type="Gene3D" id="1.10.238.260">
    <property type="match status" value="1"/>
</dbReference>
<dbReference type="EC" id="2.3.3.13" evidence="5"/>
<dbReference type="GO" id="GO:0003852">
    <property type="term" value="F:2-isopropylmalate synthase activity"/>
    <property type="evidence" value="ECO:0007669"/>
    <property type="project" value="UniProtKB-EC"/>
</dbReference>
<dbReference type="InterPro" id="IPR000891">
    <property type="entry name" value="PYR_CT"/>
</dbReference>
<name>A0ABY6HQ06_9ARCH</name>
<keyword evidence="5" id="KW-0012">Acyltransferase</keyword>
<dbReference type="PROSITE" id="PS00816">
    <property type="entry name" value="AIPM_HOMOCIT_SYNTH_2"/>
    <property type="match status" value="1"/>
</dbReference>
<comment type="similarity">
    <text evidence="1 3">Belongs to the alpha-IPM synthase/homocitrate synthase family.</text>
</comment>
<sequence length="454" mass="50665">MTLKSNKYQFSKEELDELLFDYNKQPGALPDSCPKKVSIWDETLRDGEQTPGVFLTLDEKIAIAQALDEIGTAKMAVGFPAVSKSEENIVKNINAQGFSTSTVLGIARPKNSDIDACMRCDLEEIVIFMPISDLHLKIFKLTQKEQIYLIQEAFDYARDHGLKFNWVSEDGTRAQPHHLLKIGQLALLNNAESIIIGDTVGILQPDTTRYLIEWLKKDLGWPFDTTELGIHTHNDFGQAVSNTLTAVYHGATLPHVCVNGYGERAGNAAFEEVVMNLEGMGIDTGIKIEKLTELSKLVEEKFVLPLSAHKAIVGSNAFSHESGLHINAMLAHPASYEPINPKWVGQQRRIYLGKFSGSSSIVNALETKLKMSDIHLPKEIISAILRDVKNLQEDSSKEEKRELFHQTKVLVEKIRAGISDTEFFKIAQNRAGDYLKGTWADPQENGSDKKNQET</sequence>
<dbReference type="PROSITE" id="PS50991">
    <property type="entry name" value="PYR_CT"/>
    <property type="match status" value="1"/>
</dbReference>
<feature type="domain" description="Pyruvate carboxyltransferase" evidence="4">
    <location>
        <begin position="37"/>
        <end position="292"/>
    </location>
</feature>